<organism evidence="1">
    <name type="scientific">marine metagenome</name>
    <dbReference type="NCBI Taxonomy" id="408172"/>
    <lineage>
        <taxon>unclassified sequences</taxon>
        <taxon>metagenomes</taxon>
        <taxon>ecological metagenomes</taxon>
    </lineage>
</organism>
<dbReference type="EMBL" id="UINC01017704">
    <property type="protein sequence ID" value="SVA73714.1"/>
    <property type="molecule type" value="Genomic_DNA"/>
</dbReference>
<sequence length="331" mass="39399">MSRIRLNQEYRNKVAVKMKTYAEQENTQEKEKFFQERENFKAHQDKTWELAKICVERQYPKEDVQMAHYLQDKYPNVNTIAKDSCFHFGYMGKPEEANEEDKYISKHFDFRLNGDLDNIDRQDDYGDKPYRPQSRDFGYAYFRDELKAQDKCNPDITIEMEGKDTNPHWTKYQDANDKYLGSNCGNGNLTSYSDKWDKEYELDLIGREYCRDRQIAVSREEYKTFEMWQQKKGHLIMAHYKWVKSILTQFNFIKDVLKGYKYLDEAIEFASESGLTITDAEIIRCNSSGLTIYNPKNAAAHLKAMKNKNVSREQKIAFRKQYEREQSEVVN</sequence>
<dbReference type="AlphaFoldDB" id="A0A381Y9P0"/>
<gene>
    <name evidence="1" type="ORF">METZ01_LOCUS126568</name>
</gene>
<proteinExistence type="predicted"/>
<reference evidence="1" key="1">
    <citation type="submission" date="2018-05" db="EMBL/GenBank/DDBJ databases">
        <authorList>
            <person name="Lanie J.A."/>
            <person name="Ng W.-L."/>
            <person name="Kazmierczak K.M."/>
            <person name="Andrzejewski T.M."/>
            <person name="Davidsen T.M."/>
            <person name="Wayne K.J."/>
            <person name="Tettelin H."/>
            <person name="Glass J.I."/>
            <person name="Rusch D."/>
            <person name="Podicherti R."/>
            <person name="Tsui H.-C.T."/>
            <person name="Winkler M.E."/>
        </authorList>
    </citation>
    <scope>NUCLEOTIDE SEQUENCE</scope>
</reference>
<accession>A0A381Y9P0</accession>
<evidence type="ECO:0000313" key="1">
    <source>
        <dbReference type="EMBL" id="SVA73714.1"/>
    </source>
</evidence>
<protein>
    <submittedName>
        <fullName evidence="1">Uncharacterized protein</fullName>
    </submittedName>
</protein>
<name>A0A381Y9P0_9ZZZZ</name>